<reference evidence="3 4" key="1">
    <citation type="submission" date="2017-03" db="EMBL/GenBank/DDBJ databases">
        <authorList>
            <person name="Afonso C.L."/>
            <person name="Miller P.J."/>
            <person name="Scott M.A."/>
            <person name="Spackman E."/>
            <person name="Goraichik I."/>
            <person name="Dimitrov K.M."/>
            <person name="Suarez D.L."/>
            <person name="Swayne D.E."/>
        </authorList>
    </citation>
    <scope>NUCLEOTIDE SEQUENCE [LARGE SCALE GENOMIC DNA]</scope>
    <source>
        <strain evidence="3 4">CECT 8367</strain>
    </source>
</reference>
<protein>
    <submittedName>
        <fullName evidence="2">AcrB/AcrD/AcrF family protein</fullName>
    </submittedName>
    <submittedName>
        <fullName evidence="3">Multidrug resistance protein MexB</fullName>
    </submittedName>
</protein>
<dbReference type="EMBL" id="FWFY01000005">
    <property type="protein sequence ID" value="SLN47267.1"/>
    <property type="molecule type" value="Genomic_DNA"/>
</dbReference>
<dbReference type="InterPro" id="IPR001036">
    <property type="entry name" value="Acrflvin-R"/>
</dbReference>
<gene>
    <name evidence="3" type="primary">mexB</name>
    <name evidence="2" type="ORF">CLV79_10560</name>
    <name evidence="3" type="ORF">LOS8367_02112</name>
</gene>
<evidence type="ECO:0000313" key="4">
    <source>
        <dbReference type="Proteomes" id="UP000193495"/>
    </source>
</evidence>
<dbReference type="Pfam" id="PF00873">
    <property type="entry name" value="ACR_tran"/>
    <property type="match status" value="1"/>
</dbReference>
<keyword evidence="5" id="KW-1185">Reference proteome</keyword>
<sequence length="128" mass="13386">MVIMLTVPFGLCAAVMAIALTGGSLNYYSQIGLVMLIGIMAKHGILIVEFANQMREAGHDIDRAIRHAAELRLQPVLMTMASTVLGGLPLVLSSGAGAEARIAVGWVVVGGLGFASVFTLLLTPVFYG</sequence>
<evidence type="ECO:0000313" key="2">
    <source>
        <dbReference type="EMBL" id="PSK86353.1"/>
    </source>
</evidence>
<feature type="transmembrane region" description="Helical" evidence="1">
    <location>
        <begin position="27"/>
        <end position="50"/>
    </location>
</feature>
<dbReference type="SUPFAM" id="SSF82866">
    <property type="entry name" value="Multidrug efflux transporter AcrB transmembrane domain"/>
    <property type="match status" value="1"/>
</dbReference>
<dbReference type="GO" id="GO:0042910">
    <property type="term" value="F:xenobiotic transmembrane transporter activity"/>
    <property type="evidence" value="ECO:0007669"/>
    <property type="project" value="TreeGrafter"/>
</dbReference>
<evidence type="ECO:0000256" key="1">
    <source>
        <dbReference type="SAM" id="Phobius"/>
    </source>
</evidence>
<keyword evidence="1" id="KW-1133">Transmembrane helix</keyword>
<dbReference type="PANTHER" id="PTHR32063">
    <property type="match status" value="1"/>
</dbReference>
<accession>A0A1X6ZCI0</accession>
<keyword evidence="1" id="KW-0812">Transmembrane</keyword>
<name>A0A1X6ZCI0_9RHOB</name>
<dbReference type="PANTHER" id="PTHR32063:SF14">
    <property type="entry name" value="BLL4319 PROTEIN"/>
    <property type="match status" value="1"/>
</dbReference>
<feature type="transmembrane region" description="Helical" evidence="1">
    <location>
        <begin position="71"/>
        <end position="92"/>
    </location>
</feature>
<dbReference type="EMBL" id="PYGB01000005">
    <property type="protein sequence ID" value="PSK86353.1"/>
    <property type="molecule type" value="Genomic_DNA"/>
</dbReference>
<dbReference type="AlphaFoldDB" id="A0A1X6ZCI0"/>
<feature type="transmembrane region" description="Helical" evidence="1">
    <location>
        <begin position="104"/>
        <end position="127"/>
    </location>
</feature>
<proteinExistence type="predicted"/>
<organism evidence="3 4">
    <name type="scientific">Limimaricola soesokkakensis</name>
    <dbReference type="NCBI Taxonomy" id="1343159"/>
    <lineage>
        <taxon>Bacteria</taxon>
        <taxon>Pseudomonadati</taxon>
        <taxon>Pseudomonadota</taxon>
        <taxon>Alphaproteobacteria</taxon>
        <taxon>Rhodobacterales</taxon>
        <taxon>Paracoccaceae</taxon>
        <taxon>Limimaricola</taxon>
    </lineage>
</organism>
<evidence type="ECO:0000313" key="3">
    <source>
        <dbReference type="EMBL" id="SLN47267.1"/>
    </source>
</evidence>
<dbReference type="Gene3D" id="1.20.1640.10">
    <property type="entry name" value="Multidrug efflux transporter AcrB transmembrane domain"/>
    <property type="match status" value="1"/>
</dbReference>
<dbReference type="GO" id="GO:0005886">
    <property type="term" value="C:plasma membrane"/>
    <property type="evidence" value="ECO:0007669"/>
    <property type="project" value="TreeGrafter"/>
</dbReference>
<evidence type="ECO:0000313" key="5">
    <source>
        <dbReference type="Proteomes" id="UP000240624"/>
    </source>
</evidence>
<reference evidence="2 5" key="2">
    <citation type="submission" date="2018-03" db="EMBL/GenBank/DDBJ databases">
        <title>Genomic Encyclopedia of Archaeal and Bacterial Type Strains, Phase II (KMG-II): from individual species to whole genera.</title>
        <authorList>
            <person name="Goeker M."/>
        </authorList>
    </citation>
    <scope>NUCLEOTIDE SEQUENCE [LARGE SCALE GENOMIC DNA]</scope>
    <source>
        <strain evidence="2 5">DSM 29956</strain>
    </source>
</reference>
<dbReference type="Proteomes" id="UP000193495">
    <property type="component" value="Unassembled WGS sequence"/>
</dbReference>
<dbReference type="Proteomes" id="UP000240624">
    <property type="component" value="Unassembled WGS sequence"/>
</dbReference>
<keyword evidence="1" id="KW-0472">Membrane</keyword>